<keyword evidence="1" id="KW-0812">Transmembrane</keyword>
<keyword evidence="1" id="KW-1133">Transmembrane helix</keyword>
<dbReference type="EMBL" id="CP007389">
    <property type="protein sequence ID" value="APT73886.1"/>
    <property type="molecule type" value="Genomic_DNA"/>
</dbReference>
<evidence type="ECO:0000313" key="3">
    <source>
        <dbReference type="EMBL" id="APT73886.1"/>
    </source>
</evidence>
<feature type="domain" description="SHOCT" evidence="2">
    <location>
        <begin position="62"/>
        <end position="88"/>
    </location>
</feature>
<proteinExistence type="predicted"/>
<dbReference type="Proteomes" id="UP000185490">
    <property type="component" value="Chromosome"/>
</dbReference>
<gene>
    <name evidence="3" type="ORF">BW47_04840</name>
</gene>
<dbReference type="RefSeq" id="WP_012057124.1">
    <property type="nucleotide sequence ID" value="NZ_CP007389.1"/>
</dbReference>
<feature type="transmembrane region" description="Helical" evidence="1">
    <location>
        <begin position="20"/>
        <end position="40"/>
    </location>
</feature>
<protein>
    <submittedName>
        <fullName evidence="3">Membrane protein</fullName>
    </submittedName>
</protein>
<reference evidence="3 4" key="1">
    <citation type="submission" date="2014-02" db="EMBL/GenBank/DDBJ databases">
        <title>Diversity of Thermotogales isolates from hydrothermal vents.</title>
        <authorList>
            <person name="Haverkamp T.H.A."/>
            <person name="Lossouarn J."/>
            <person name="Geslin C."/>
            <person name="Nesbo C.L."/>
        </authorList>
    </citation>
    <scope>NUCLEOTIDE SEQUENCE [LARGE SCALE GENOMIC DNA]</scope>
    <source>
        <strain evidence="3 4">431</strain>
    </source>
</reference>
<evidence type="ECO:0000259" key="2">
    <source>
        <dbReference type="Pfam" id="PF09851"/>
    </source>
</evidence>
<sequence>MYWHYGPMWSNGFFGWMGWLGPIIRLSVFFFVVFIIYKLFKNLINGIHEKENVIHYSSKSESLKILNERLARGEISEEEYQKIKNLILKN</sequence>
<accession>A0ABM6GE60</accession>
<dbReference type="InterPro" id="IPR018649">
    <property type="entry name" value="SHOCT"/>
</dbReference>
<organism evidence="3 4">
    <name type="scientific">Thermosipho melanesiensis</name>
    <dbReference type="NCBI Taxonomy" id="46541"/>
    <lineage>
        <taxon>Bacteria</taxon>
        <taxon>Thermotogati</taxon>
        <taxon>Thermotogota</taxon>
        <taxon>Thermotogae</taxon>
        <taxon>Thermotogales</taxon>
        <taxon>Fervidobacteriaceae</taxon>
        <taxon>Thermosipho</taxon>
    </lineage>
</organism>
<name>A0ABM6GE60_9BACT</name>
<dbReference type="Pfam" id="PF09851">
    <property type="entry name" value="SHOCT"/>
    <property type="match status" value="1"/>
</dbReference>
<keyword evidence="4" id="KW-1185">Reference proteome</keyword>
<evidence type="ECO:0000313" key="4">
    <source>
        <dbReference type="Proteomes" id="UP000185490"/>
    </source>
</evidence>
<keyword evidence="1" id="KW-0472">Membrane</keyword>
<evidence type="ECO:0000256" key="1">
    <source>
        <dbReference type="SAM" id="Phobius"/>
    </source>
</evidence>